<keyword evidence="3" id="KW-1185">Reference proteome</keyword>
<evidence type="ECO:0000313" key="2">
    <source>
        <dbReference type="EMBL" id="MCI15518.1"/>
    </source>
</evidence>
<keyword evidence="2" id="KW-0808">Transferase</keyword>
<keyword evidence="1" id="KW-1133">Transmembrane helix</keyword>
<reference evidence="2 3" key="1">
    <citation type="journal article" date="2018" name="Front. Plant Sci.">
        <title>Red Clover (Trifolium pratense) and Zigzag Clover (T. medium) - A Picture of Genomic Similarities and Differences.</title>
        <authorList>
            <person name="Dluhosova J."/>
            <person name="Istvanek J."/>
            <person name="Nedelnik J."/>
            <person name="Repkova J."/>
        </authorList>
    </citation>
    <scope>NUCLEOTIDE SEQUENCE [LARGE SCALE GENOMIC DNA]</scope>
    <source>
        <strain evidence="3">cv. 10/8</strain>
        <tissue evidence="2">Leaf</tissue>
    </source>
</reference>
<protein>
    <submittedName>
        <fullName evidence="2">Putative aarF domain-containing protein kinase chloroplastic-like</fullName>
    </submittedName>
</protein>
<sequence>MVSKEGKVIRQQLCKVIADALCQWMIKLFGQGATDTQYPRVMLADGPSNKESGRSSSAAYDYNSIFRDRRLRVIFSKVVKSASSDKVLMMRFCWSSLVIMITASALACHRVVLSLSEAYLGPIFDAPKRTRYAVSA</sequence>
<feature type="transmembrane region" description="Helical" evidence="1">
    <location>
        <begin position="92"/>
        <end position="112"/>
    </location>
</feature>
<keyword evidence="1" id="KW-0812">Transmembrane</keyword>
<keyword evidence="2" id="KW-0418">Kinase</keyword>
<keyword evidence="1" id="KW-0472">Membrane</keyword>
<comment type="caution">
    <text evidence="2">The sequence shown here is derived from an EMBL/GenBank/DDBJ whole genome shotgun (WGS) entry which is preliminary data.</text>
</comment>
<dbReference type="GO" id="GO:0016301">
    <property type="term" value="F:kinase activity"/>
    <property type="evidence" value="ECO:0007669"/>
    <property type="project" value="UniProtKB-KW"/>
</dbReference>
<organism evidence="2 3">
    <name type="scientific">Trifolium medium</name>
    <dbReference type="NCBI Taxonomy" id="97028"/>
    <lineage>
        <taxon>Eukaryota</taxon>
        <taxon>Viridiplantae</taxon>
        <taxon>Streptophyta</taxon>
        <taxon>Embryophyta</taxon>
        <taxon>Tracheophyta</taxon>
        <taxon>Spermatophyta</taxon>
        <taxon>Magnoliopsida</taxon>
        <taxon>eudicotyledons</taxon>
        <taxon>Gunneridae</taxon>
        <taxon>Pentapetalae</taxon>
        <taxon>rosids</taxon>
        <taxon>fabids</taxon>
        <taxon>Fabales</taxon>
        <taxon>Fabaceae</taxon>
        <taxon>Papilionoideae</taxon>
        <taxon>50 kb inversion clade</taxon>
        <taxon>NPAAA clade</taxon>
        <taxon>Hologalegina</taxon>
        <taxon>IRL clade</taxon>
        <taxon>Trifolieae</taxon>
        <taxon>Trifolium</taxon>
    </lineage>
</organism>
<dbReference type="EMBL" id="LXQA010096837">
    <property type="protein sequence ID" value="MCI15518.1"/>
    <property type="molecule type" value="Genomic_DNA"/>
</dbReference>
<dbReference type="AlphaFoldDB" id="A0A392PTV2"/>
<accession>A0A392PTV2</accession>
<evidence type="ECO:0000313" key="3">
    <source>
        <dbReference type="Proteomes" id="UP000265520"/>
    </source>
</evidence>
<proteinExistence type="predicted"/>
<name>A0A392PTV2_9FABA</name>
<dbReference type="Proteomes" id="UP000265520">
    <property type="component" value="Unassembled WGS sequence"/>
</dbReference>
<evidence type="ECO:0000256" key="1">
    <source>
        <dbReference type="SAM" id="Phobius"/>
    </source>
</evidence>